<dbReference type="AlphaFoldDB" id="I2B999"/>
<proteinExistence type="predicted"/>
<keyword evidence="2" id="KW-1185">Reference proteome</keyword>
<organism evidence="1 2">
    <name type="scientific">Shimwellia blattae (strain ATCC 29907 / DSM 4481 / JCM 1650 / NBRC 105725 / CDC 9005-74)</name>
    <name type="common">Escherichia blattae</name>
    <dbReference type="NCBI Taxonomy" id="630626"/>
    <lineage>
        <taxon>Bacteria</taxon>
        <taxon>Pseudomonadati</taxon>
        <taxon>Pseudomonadota</taxon>
        <taxon>Gammaproteobacteria</taxon>
        <taxon>Enterobacterales</taxon>
        <taxon>Enterobacteriaceae</taxon>
        <taxon>Shimwellia</taxon>
    </lineage>
</organism>
<dbReference type="HOGENOM" id="CLU_3122622_0_0_6"/>
<sequence length="50" mass="5773">MKFIINANQLIIKIGSGHCAFPNTASGYRAMTAQWQQWRMQNQQQKNICC</sequence>
<gene>
    <name evidence="1" type="ordered locus">EBL_c20120</name>
</gene>
<reference evidence="1 2" key="1">
    <citation type="journal article" date="2012" name="J. Bacteriol.">
        <title>Complete genome sequence of the B12-producing Shimwellia blattae strain DSM 4481, isolated from a cockroach.</title>
        <authorList>
            <person name="Brzuszkiewicz E."/>
            <person name="Waschkowitz T."/>
            <person name="Wiezer A."/>
            <person name="Daniel R."/>
        </authorList>
    </citation>
    <scope>NUCLEOTIDE SEQUENCE [LARGE SCALE GENOMIC DNA]</scope>
    <source>
        <strain evidence="2">ATCC 29907 / DSM 4481 / JCM 1650 / NBRC 105725 / CDC 9005-74</strain>
    </source>
</reference>
<evidence type="ECO:0000313" key="2">
    <source>
        <dbReference type="Proteomes" id="UP000001955"/>
    </source>
</evidence>
<dbReference type="RefSeq" id="WP_014716018.1">
    <property type="nucleotide sequence ID" value="NC_017910.1"/>
</dbReference>
<accession>I2B999</accession>
<name>I2B999_SHIBC</name>
<dbReference type="KEGG" id="ebt:EBL_c20120"/>
<evidence type="ECO:0000313" key="1">
    <source>
        <dbReference type="EMBL" id="AFJ47103.1"/>
    </source>
</evidence>
<protein>
    <submittedName>
        <fullName evidence="1">Uncharacterized protein</fullName>
    </submittedName>
</protein>
<dbReference type="Proteomes" id="UP000001955">
    <property type="component" value="Chromosome"/>
</dbReference>
<dbReference type="EMBL" id="CP001560">
    <property type="protein sequence ID" value="AFJ47103.1"/>
    <property type="molecule type" value="Genomic_DNA"/>
</dbReference>